<evidence type="ECO:0008006" key="3">
    <source>
        <dbReference type="Google" id="ProtNLM"/>
    </source>
</evidence>
<organism evidence="1 2">
    <name type="scientific">Elysia marginata</name>
    <dbReference type="NCBI Taxonomy" id="1093978"/>
    <lineage>
        <taxon>Eukaryota</taxon>
        <taxon>Metazoa</taxon>
        <taxon>Spiralia</taxon>
        <taxon>Lophotrochozoa</taxon>
        <taxon>Mollusca</taxon>
        <taxon>Gastropoda</taxon>
        <taxon>Heterobranchia</taxon>
        <taxon>Euthyneura</taxon>
        <taxon>Panpulmonata</taxon>
        <taxon>Sacoglossa</taxon>
        <taxon>Placobranchoidea</taxon>
        <taxon>Plakobranchidae</taxon>
        <taxon>Elysia</taxon>
    </lineage>
</organism>
<proteinExistence type="predicted"/>
<accession>A0AAV4G752</accession>
<gene>
    <name evidence="1" type="ORF">ElyMa_005914400</name>
</gene>
<comment type="caution">
    <text evidence="1">The sequence shown here is derived from an EMBL/GenBank/DDBJ whole genome shotgun (WGS) entry which is preliminary data.</text>
</comment>
<dbReference type="AlphaFoldDB" id="A0AAV4G752"/>
<dbReference type="Proteomes" id="UP000762676">
    <property type="component" value="Unassembled WGS sequence"/>
</dbReference>
<keyword evidence="2" id="KW-1185">Reference proteome</keyword>
<dbReference type="EMBL" id="BMAT01011867">
    <property type="protein sequence ID" value="GFR81016.1"/>
    <property type="molecule type" value="Genomic_DNA"/>
</dbReference>
<name>A0AAV4G752_9GAST</name>
<evidence type="ECO:0000313" key="2">
    <source>
        <dbReference type="Proteomes" id="UP000762676"/>
    </source>
</evidence>
<evidence type="ECO:0000313" key="1">
    <source>
        <dbReference type="EMBL" id="GFR81016.1"/>
    </source>
</evidence>
<protein>
    <recommendedName>
        <fullName evidence="3">Farnesoic acid O-methyl transferase domain-containing protein</fullName>
    </recommendedName>
</protein>
<reference evidence="1 2" key="1">
    <citation type="journal article" date="2021" name="Elife">
        <title>Chloroplast acquisition without the gene transfer in kleptoplastic sea slugs, Plakobranchus ocellatus.</title>
        <authorList>
            <person name="Maeda T."/>
            <person name="Takahashi S."/>
            <person name="Yoshida T."/>
            <person name="Shimamura S."/>
            <person name="Takaki Y."/>
            <person name="Nagai Y."/>
            <person name="Toyoda A."/>
            <person name="Suzuki Y."/>
            <person name="Arimoto A."/>
            <person name="Ishii H."/>
            <person name="Satoh N."/>
            <person name="Nishiyama T."/>
            <person name="Hasebe M."/>
            <person name="Maruyama T."/>
            <person name="Minagawa J."/>
            <person name="Obokata J."/>
            <person name="Shigenobu S."/>
        </authorList>
    </citation>
    <scope>NUCLEOTIDE SEQUENCE [LARGE SCALE GENOMIC DNA]</scope>
</reference>
<sequence>MLFLLPGVATIKYSSPEFSALNIQRSPVPVLKNKWYNFSVTHMQIETRSAWKTYSFLSSIDPYEYDVLVVEWSSDTSTAVTTYSTGFEPCDDQTQLNSQKYGISSPCQLKCLRGHDGEGENQPIERLPCQYILGKLRGL</sequence>